<dbReference type="Gene3D" id="1.10.260.40">
    <property type="entry name" value="lambda repressor-like DNA-binding domains"/>
    <property type="match status" value="1"/>
</dbReference>
<accession>A0A2T5IQ98</accession>
<protein>
    <submittedName>
        <fullName evidence="2">Xre family transcriptional regulator</fullName>
    </submittedName>
</protein>
<dbReference type="Pfam" id="PF01381">
    <property type="entry name" value="HTH_3"/>
    <property type="match status" value="1"/>
</dbReference>
<dbReference type="CDD" id="cd00093">
    <property type="entry name" value="HTH_XRE"/>
    <property type="match status" value="1"/>
</dbReference>
<evidence type="ECO:0000313" key="2">
    <source>
        <dbReference type="EMBL" id="PTQ85989.1"/>
    </source>
</evidence>
<name>A0A2T5IQ98_9LACT</name>
<dbReference type="RefSeq" id="WP_108031582.1">
    <property type="nucleotide sequence ID" value="NZ_QAOM01000002.1"/>
</dbReference>
<organism evidence="2 3">
    <name type="scientific">Trichococcus patagoniensis</name>
    <dbReference type="NCBI Taxonomy" id="382641"/>
    <lineage>
        <taxon>Bacteria</taxon>
        <taxon>Bacillati</taxon>
        <taxon>Bacillota</taxon>
        <taxon>Bacilli</taxon>
        <taxon>Lactobacillales</taxon>
        <taxon>Carnobacteriaceae</taxon>
        <taxon>Trichococcus</taxon>
    </lineage>
</organism>
<gene>
    <name evidence="2" type="ORF">C8U37_10292</name>
</gene>
<dbReference type="AlphaFoldDB" id="A0A2T5IQ98"/>
<sequence length="102" mass="11459">MSKNSEAIKRRSSESAEFKQAFEEEVTKLDFADLLFDLRAQTGLNQTAFAKKVNKSRSTIARIEGARMEPSFSMLEDIAQALGKRVEIRFVEAKQTAAEKSV</sequence>
<proteinExistence type="predicted"/>
<dbReference type="InterPro" id="IPR010982">
    <property type="entry name" value="Lambda_DNA-bd_dom_sf"/>
</dbReference>
<dbReference type="EMBL" id="QAOM01000002">
    <property type="protein sequence ID" value="PTQ85989.1"/>
    <property type="molecule type" value="Genomic_DNA"/>
</dbReference>
<dbReference type="SUPFAM" id="SSF47413">
    <property type="entry name" value="lambda repressor-like DNA-binding domains"/>
    <property type="match status" value="1"/>
</dbReference>
<feature type="domain" description="HTH cro/C1-type" evidence="1">
    <location>
        <begin position="38"/>
        <end position="89"/>
    </location>
</feature>
<reference evidence="2 3" key="1">
    <citation type="submission" date="2018-04" db="EMBL/GenBank/DDBJ databases">
        <title>Genomic Encyclopedia of Archaeal and Bacterial Type Strains, Phase II (KMG-II): from individual species to whole genera.</title>
        <authorList>
            <person name="Goeker M."/>
        </authorList>
    </citation>
    <scope>NUCLEOTIDE SEQUENCE [LARGE SCALE GENOMIC DNA]</scope>
    <source>
        <strain evidence="2 3">DSM 18806</strain>
    </source>
</reference>
<dbReference type="InterPro" id="IPR001387">
    <property type="entry name" value="Cro/C1-type_HTH"/>
</dbReference>
<dbReference type="Proteomes" id="UP000244161">
    <property type="component" value="Unassembled WGS sequence"/>
</dbReference>
<evidence type="ECO:0000313" key="3">
    <source>
        <dbReference type="Proteomes" id="UP000244161"/>
    </source>
</evidence>
<dbReference type="SMART" id="SM00530">
    <property type="entry name" value="HTH_XRE"/>
    <property type="match status" value="1"/>
</dbReference>
<comment type="caution">
    <text evidence="2">The sequence shown here is derived from an EMBL/GenBank/DDBJ whole genome shotgun (WGS) entry which is preliminary data.</text>
</comment>
<keyword evidence="3" id="KW-1185">Reference proteome</keyword>
<dbReference type="PROSITE" id="PS50943">
    <property type="entry name" value="HTH_CROC1"/>
    <property type="match status" value="1"/>
</dbReference>
<dbReference type="GO" id="GO:0003677">
    <property type="term" value="F:DNA binding"/>
    <property type="evidence" value="ECO:0007669"/>
    <property type="project" value="InterPro"/>
</dbReference>
<evidence type="ECO:0000259" key="1">
    <source>
        <dbReference type="PROSITE" id="PS50943"/>
    </source>
</evidence>
<dbReference type="OrthoDB" id="2322940at2"/>